<evidence type="ECO:0000256" key="4">
    <source>
        <dbReference type="ARBA" id="ARBA00023235"/>
    </source>
</evidence>
<dbReference type="GO" id="GO:0016491">
    <property type="term" value="F:oxidoreductase activity"/>
    <property type="evidence" value="ECO:0007669"/>
    <property type="project" value="InterPro"/>
</dbReference>
<evidence type="ECO:0000256" key="5">
    <source>
        <dbReference type="ARBA" id="ARBA00023277"/>
    </source>
</evidence>
<accession>A0AAE2CD34</accession>
<dbReference type="CDD" id="cd09019">
    <property type="entry name" value="galactose_mutarotase_like"/>
    <property type="match status" value="1"/>
</dbReference>
<dbReference type="InterPro" id="IPR056179">
    <property type="entry name" value="DHQS_C"/>
</dbReference>
<dbReference type="GO" id="GO:0004034">
    <property type="term" value="F:aldose 1-epimerase activity"/>
    <property type="evidence" value="ECO:0007669"/>
    <property type="project" value="TreeGrafter"/>
</dbReference>
<dbReference type="Gene3D" id="3.90.730.10">
    <property type="entry name" value="Ribonuclease T2-like"/>
    <property type="match status" value="1"/>
</dbReference>
<proteinExistence type="inferred from homology"/>
<evidence type="ECO:0000256" key="6">
    <source>
        <dbReference type="RuleBase" id="RU004328"/>
    </source>
</evidence>
<evidence type="ECO:0000259" key="9">
    <source>
        <dbReference type="Pfam" id="PF26558"/>
    </source>
</evidence>
<dbReference type="Pfam" id="PF26558">
    <property type="entry name" value="DHQS_2nd"/>
    <property type="match status" value="1"/>
</dbReference>
<dbReference type="GO" id="GO:0030246">
    <property type="term" value="F:carbohydrate binding"/>
    <property type="evidence" value="ECO:0007669"/>
    <property type="project" value="InterPro"/>
</dbReference>
<dbReference type="SUPFAM" id="SSF55895">
    <property type="entry name" value="Ribonuclease Rh-like"/>
    <property type="match status" value="1"/>
</dbReference>
<evidence type="ECO:0000256" key="1">
    <source>
        <dbReference type="ARBA" id="ARBA00006206"/>
    </source>
</evidence>
<dbReference type="GO" id="GO:0003723">
    <property type="term" value="F:RNA binding"/>
    <property type="evidence" value="ECO:0007669"/>
    <property type="project" value="InterPro"/>
</dbReference>
<dbReference type="InterPro" id="IPR030960">
    <property type="entry name" value="DHQS/DOIS_N"/>
</dbReference>
<dbReference type="InterPro" id="IPR047215">
    <property type="entry name" value="Galactose_mutarotase-like"/>
</dbReference>
<name>A0AAE2CD34_9LAMI</name>
<feature type="domain" description="3-dehydroquinate synthase N-terminal" evidence="8">
    <location>
        <begin position="530"/>
        <end position="682"/>
    </location>
</feature>
<keyword evidence="3" id="KW-0378">Hydrolase</keyword>
<keyword evidence="3" id="KW-0540">Nuclease</keyword>
<dbReference type="GO" id="GO:0033897">
    <property type="term" value="F:ribonuclease T2 activity"/>
    <property type="evidence" value="ECO:0007669"/>
    <property type="project" value="InterPro"/>
</dbReference>
<reference evidence="10" key="2">
    <citation type="journal article" date="2024" name="Plant">
        <title>Genomic evolution and insights into agronomic trait innovations of Sesamum species.</title>
        <authorList>
            <person name="Miao H."/>
            <person name="Wang L."/>
            <person name="Qu L."/>
            <person name="Liu H."/>
            <person name="Sun Y."/>
            <person name="Le M."/>
            <person name="Wang Q."/>
            <person name="Wei S."/>
            <person name="Zheng Y."/>
            <person name="Lin W."/>
            <person name="Duan Y."/>
            <person name="Cao H."/>
            <person name="Xiong S."/>
            <person name="Wang X."/>
            <person name="Wei L."/>
            <person name="Li C."/>
            <person name="Ma Q."/>
            <person name="Ju M."/>
            <person name="Zhao R."/>
            <person name="Li G."/>
            <person name="Mu C."/>
            <person name="Tian Q."/>
            <person name="Mei H."/>
            <person name="Zhang T."/>
            <person name="Gao T."/>
            <person name="Zhang H."/>
        </authorList>
    </citation>
    <scope>NUCLEOTIDE SEQUENCE</scope>
    <source>
        <strain evidence="10">3651</strain>
    </source>
</reference>
<feature type="signal peptide" evidence="7">
    <location>
        <begin position="1"/>
        <end position="21"/>
    </location>
</feature>
<keyword evidence="11" id="KW-1185">Reference proteome</keyword>
<reference evidence="10" key="1">
    <citation type="submission" date="2020-06" db="EMBL/GenBank/DDBJ databases">
        <authorList>
            <person name="Li T."/>
            <person name="Hu X."/>
            <person name="Zhang T."/>
            <person name="Song X."/>
            <person name="Zhang H."/>
            <person name="Dai N."/>
            <person name="Sheng W."/>
            <person name="Hou X."/>
            <person name="Wei L."/>
        </authorList>
    </citation>
    <scope>NUCLEOTIDE SEQUENCE</scope>
    <source>
        <strain evidence="10">3651</strain>
        <tissue evidence="10">Leaf</tissue>
    </source>
</reference>
<dbReference type="Gene3D" id="2.70.98.10">
    <property type="match status" value="1"/>
</dbReference>
<evidence type="ECO:0000313" key="11">
    <source>
        <dbReference type="Proteomes" id="UP001293254"/>
    </source>
</evidence>
<evidence type="ECO:0000256" key="3">
    <source>
        <dbReference type="ARBA" id="ARBA00022759"/>
    </source>
</evidence>
<keyword evidence="7" id="KW-0732">Signal</keyword>
<sequence length="862" mass="94196">MARSSILFCFIVLAFGVVASGSENGLGIYEIKKGDFSVKVTNYGARIVSVVLPDKNGKLADVVLGYDTIKEYMNDTGHFGAIVGRVANRIGGAKFTINGTLYKVDANEGKNTLHGGKKGFSQVAWKVTKHVKYGRSPYITLSYHSADGEEGFPGDVLASVTYALIEPYKLSVTMQAKVLNKATPVNLAQHSYWNLGGHNSGNILSDELQLFASHITPVDDELIPTGKIVPVKSTPYDFLEPHVIKGQIKQLPKGSKGYDINYVVDGRKGRKMKPVAVVYNKKSGRIMKVLANAPGVQLYTGNYINAVKGKGGYVYQSHAALCLETQGFPDSVNHPNFPSQIVNPGKTYEHSDKTGKSLVNCAKTGSISQAGRRFNLLRALLSRNIMPNGSSYPRSSIEAAIGQETRGKKFYISCQNSRNGALIKEIYICLDANGRTVIDCPYSNNPRGCGRSMKLVFPAVGVLALLNLQDPKMAALLPSAPVQQFTFKGKLGSCRLAPFSLHDKNRTRFEHKHFFVKAMCAFSSSSKSQEKQVWIWTEKKEVMTAAVERGWNTFLFQPDGRELAAEWSSIALLSPLFIEDGGVFDGEQIKVANIFEISSPAQLEKLQLLNEEVENVVVNLLDWQVIPAENIVAAIQGTPKTVFAISKTSSEAQIFLEALEQGLGGVVLKTGDAKAIFELKDYLDKRNDEGSFLELTKATITYCVHYSHKVGSFARGLFLVHSECLESNYISSRPFRVNAGPVHAYVAVPGGKSSYLSELKAGKEVLIVDQNGKQRTAIVGRVKIETRPLILVEAKTDQDCQTSYSILLQNAETVALISSPGGGHQRTAIPVTSLKLGDEILLRVQGGARHTGIEIQEFIVEK</sequence>
<dbReference type="AlphaFoldDB" id="A0AAE2CD34"/>
<gene>
    <name evidence="10" type="ORF">Salat_2180800</name>
</gene>
<dbReference type="InterPro" id="IPR011013">
    <property type="entry name" value="Gal_mutarotase_sf_dom"/>
</dbReference>
<evidence type="ECO:0000313" key="10">
    <source>
        <dbReference type="EMBL" id="KAK4417681.1"/>
    </source>
</evidence>
<dbReference type="GO" id="GO:0003856">
    <property type="term" value="F:3-dehydroquinate synthase activity"/>
    <property type="evidence" value="ECO:0007669"/>
    <property type="project" value="InterPro"/>
</dbReference>
<keyword evidence="3" id="KW-0255">Endonuclease</keyword>
<dbReference type="GO" id="GO:0033499">
    <property type="term" value="P:galactose catabolic process via UDP-galactose, Leloir pathway"/>
    <property type="evidence" value="ECO:0007669"/>
    <property type="project" value="TreeGrafter"/>
</dbReference>
<dbReference type="InterPro" id="IPR001568">
    <property type="entry name" value="RNase_T2-like"/>
</dbReference>
<dbReference type="Pfam" id="PF01263">
    <property type="entry name" value="Aldose_epim"/>
    <property type="match status" value="1"/>
</dbReference>
<dbReference type="SUPFAM" id="SSF74650">
    <property type="entry name" value="Galactose mutarotase-like"/>
    <property type="match status" value="1"/>
</dbReference>
<dbReference type="PANTHER" id="PTHR10091">
    <property type="entry name" value="ALDOSE-1-EPIMERASE"/>
    <property type="match status" value="1"/>
</dbReference>
<dbReference type="Pfam" id="PF01959">
    <property type="entry name" value="DHQS"/>
    <property type="match status" value="1"/>
</dbReference>
<dbReference type="PANTHER" id="PTHR10091:SF0">
    <property type="entry name" value="GALACTOSE MUTAROTASE"/>
    <property type="match status" value="1"/>
</dbReference>
<dbReference type="GO" id="GO:0006006">
    <property type="term" value="P:glucose metabolic process"/>
    <property type="evidence" value="ECO:0007669"/>
    <property type="project" value="TreeGrafter"/>
</dbReference>
<protein>
    <submittedName>
        <fullName evidence="10">Aldose 1-epimerase</fullName>
    </submittedName>
</protein>
<dbReference type="InterPro" id="IPR014718">
    <property type="entry name" value="GH-type_carb-bd"/>
</dbReference>
<comment type="caution">
    <text evidence="10">The sequence shown here is derived from an EMBL/GenBank/DDBJ whole genome shotgun (WGS) entry which is preliminary data.</text>
</comment>
<dbReference type="InterPro" id="IPR036430">
    <property type="entry name" value="RNase_T2-like_sf"/>
</dbReference>
<organism evidence="10 11">
    <name type="scientific">Sesamum alatum</name>
    <dbReference type="NCBI Taxonomy" id="300844"/>
    <lineage>
        <taxon>Eukaryota</taxon>
        <taxon>Viridiplantae</taxon>
        <taxon>Streptophyta</taxon>
        <taxon>Embryophyta</taxon>
        <taxon>Tracheophyta</taxon>
        <taxon>Spermatophyta</taxon>
        <taxon>Magnoliopsida</taxon>
        <taxon>eudicotyledons</taxon>
        <taxon>Gunneridae</taxon>
        <taxon>Pentapetalae</taxon>
        <taxon>asterids</taxon>
        <taxon>lamiids</taxon>
        <taxon>Lamiales</taxon>
        <taxon>Pedaliaceae</taxon>
        <taxon>Sesamum</taxon>
    </lineage>
</organism>
<feature type="chain" id="PRO_5041927713" evidence="7">
    <location>
        <begin position="22"/>
        <end position="862"/>
    </location>
</feature>
<comment type="similarity">
    <text evidence="1">Belongs to the aldose epimerase family.</text>
</comment>
<dbReference type="InterPro" id="IPR008183">
    <property type="entry name" value="Aldose_1/G6P_1-epimerase"/>
</dbReference>
<evidence type="ECO:0000256" key="2">
    <source>
        <dbReference type="ARBA" id="ARBA00007469"/>
    </source>
</evidence>
<keyword evidence="5" id="KW-0119">Carbohydrate metabolism</keyword>
<dbReference type="Pfam" id="PF00445">
    <property type="entry name" value="Ribonuclease_T2"/>
    <property type="match status" value="1"/>
</dbReference>
<evidence type="ECO:0000259" key="8">
    <source>
        <dbReference type="Pfam" id="PF01959"/>
    </source>
</evidence>
<dbReference type="NCBIfam" id="NF008277">
    <property type="entry name" value="PRK11055.1"/>
    <property type="match status" value="1"/>
</dbReference>
<dbReference type="Proteomes" id="UP001293254">
    <property type="component" value="Unassembled WGS sequence"/>
</dbReference>
<keyword evidence="4" id="KW-0413">Isomerase</keyword>
<dbReference type="FunFam" id="2.70.98.10:FF:000008">
    <property type="entry name" value="Aldose 1-epimerase"/>
    <property type="match status" value="1"/>
</dbReference>
<evidence type="ECO:0000256" key="7">
    <source>
        <dbReference type="SAM" id="SignalP"/>
    </source>
</evidence>
<dbReference type="EMBL" id="JACGWO010000009">
    <property type="protein sequence ID" value="KAK4417681.1"/>
    <property type="molecule type" value="Genomic_DNA"/>
</dbReference>
<comment type="similarity">
    <text evidence="2 6">Belongs to the RNase T2 family.</text>
</comment>
<feature type="domain" description="3-dehydroquinate synthase C-terminal" evidence="9">
    <location>
        <begin position="710"/>
        <end position="862"/>
    </location>
</feature>
<dbReference type="GO" id="GO:0009073">
    <property type="term" value="P:aromatic amino acid family biosynthetic process"/>
    <property type="evidence" value="ECO:0007669"/>
    <property type="project" value="InterPro"/>
</dbReference>